<organism evidence="2 3">
    <name type="scientific">Candidatus Roizmanbacteria bacterium GW2011_GWC2_41_7</name>
    <dbReference type="NCBI Taxonomy" id="1618487"/>
    <lineage>
        <taxon>Bacteria</taxon>
        <taxon>Candidatus Roizmaniibacteriota</taxon>
    </lineage>
</organism>
<protein>
    <recommendedName>
        <fullName evidence="1">N-acetyltransferase domain-containing protein</fullName>
    </recommendedName>
</protein>
<dbReference type="CDD" id="cd04301">
    <property type="entry name" value="NAT_SF"/>
    <property type="match status" value="1"/>
</dbReference>
<dbReference type="AlphaFoldDB" id="A0A0G0X8A0"/>
<name>A0A0G0X8A0_9BACT</name>
<proteinExistence type="predicted"/>
<dbReference type="InterPro" id="IPR016181">
    <property type="entry name" value="Acyl_CoA_acyltransferase"/>
</dbReference>
<dbReference type="GO" id="GO:0016747">
    <property type="term" value="F:acyltransferase activity, transferring groups other than amino-acyl groups"/>
    <property type="evidence" value="ECO:0007669"/>
    <property type="project" value="InterPro"/>
</dbReference>
<dbReference type="SUPFAM" id="SSF55729">
    <property type="entry name" value="Acyl-CoA N-acyltransferases (Nat)"/>
    <property type="match status" value="1"/>
</dbReference>
<feature type="domain" description="N-acetyltransferase" evidence="1">
    <location>
        <begin position="51"/>
        <end position="108"/>
    </location>
</feature>
<dbReference type="Pfam" id="PF00583">
    <property type="entry name" value="Acetyltransf_1"/>
    <property type="match status" value="1"/>
</dbReference>
<comment type="caution">
    <text evidence="2">The sequence shown here is derived from an EMBL/GenBank/DDBJ whole genome shotgun (WGS) entry which is preliminary data.</text>
</comment>
<evidence type="ECO:0000259" key="1">
    <source>
        <dbReference type="Pfam" id="PF00583"/>
    </source>
</evidence>
<dbReference type="Gene3D" id="3.40.630.30">
    <property type="match status" value="1"/>
</dbReference>
<gene>
    <name evidence="2" type="ORF">UU78_C0043G0003</name>
</gene>
<reference evidence="2 3" key="1">
    <citation type="journal article" date="2015" name="Nature">
        <title>rRNA introns, odd ribosomes, and small enigmatic genomes across a large radiation of phyla.</title>
        <authorList>
            <person name="Brown C.T."/>
            <person name="Hug L.A."/>
            <person name="Thomas B.C."/>
            <person name="Sharon I."/>
            <person name="Castelle C.J."/>
            <person name="Singh A."/>
            <person name="Wilkins M.J."/>
            <person name="Williams K.H."/>
            <person name="Banfield J.F."/>
        </authorList>
    </citation>
    <scope>NUCLEOTIDE SEQUENCE [LARGE SCALE GENOMIC DNA]</scope>
</reference>
<dbReference type="EMBL" id="LCBY01000043">
    <property type="protein sequence ID" value="KKS21145.1"/>
    <property type="molecule type" value="Genomic_DNA"/>
</dbReference>
<dbReference type="InterPro" id="IPR000182">
    <property type="entry name" value="GNAT_dom"/>
</dbReference>
<sequence>MERELYSLENEQFIARVAGPDDTCLAPVVAAWTAGENEMLTKTTEEITALFTNGRSIIVFDRETGRFIGHVGLTIEYEDDKIEVGSLYTDVEERGRGVATFAVHAVLGLTHAKYPDHEIFAMANDRSKPIFINKIGGVVIDCESVNPGVWEFCHSCPMKAGQKSGKVKPCVHTPIDLTHAV</sequence>
<accession>A0A0G0X8A0</accession>
<evidence type="ECO:0000313" key="3">
    <source>
        <dbReference type="Proteomes" id="UP000034371"/>
    </source>
</evidence>
<evidence type="ECO:0000313" key="2">
    <source>
        <dbReference type="EMBL" id="KKS21145.1"/>
    </source>
</evidence>
<dbReference type="Proteomes" id="UP000034371">
    <property type="component" value="Unassembled WGS sequence"/>
</dbReference>